<dbReference type="EMBL" id="JACYXC010000001">
    <property type="protein sequence ID" value="MBH5334798.1"/>
    <property type="molecule type" value="Genomic_DNA"/>
</dbReference>
<proteinExistence type="predicted"/>
<feature type="region of interest" description="Disordered" evidence="1">
    <location>
        <begin position="77"/>
        <end position="101"/>
    </location>
</feature>
<feature type="region of interest" description="Disordered" evidence="1">
    <location>
        <begin position="1"/>
        <end position="25"/>
    </location>
</feature>
<sequence>MASMPLPGDPSGYGPGGVTPPAPAGRKPWLWALGGAVAASAVWAGAVFATGGFGGDPDPELAGYAYTDDLCASSDFSAVTDDGDYQKEEPDDSDEKNPEHFGTEHAALDSMNCNIDFEPANADSDDYSSAWLYSTAQLHKKTDPGPEFEATYRAYEDQKRGSYRYRLKEIKGLGDEAYLVTQVDKDKDSDDESDGEYMILGVRDGWLTYSLTWSEYVSSSSSDDYDSDYDSDYGSDSDSDEHMAATPTEVEEMLKKTAEASLKKLRQESAK</sequence>
<comment type="caution">
    <text evidence="2">The sequence shown here is derived from an EMBL/GenBank/DDBJ whole genome shotgun (WGS) entry which is preliminary data.</text>
</comment>
<name>A0ABS0NHW9_9ACTN</name>
<organism evidence="2 3">
    <name type="scientific">Streptomyces pactum</name>
    <dbReference type="NCBI Taxonomy" id="68249"/>
    <lineage>
        <taxon>Bacteria</taxon>
        <taxon>Bacillati</taxon>
        <taxon>Actinomycetota</taxon>
        <taxon>Actinomycetes</taxon>
        <taxon>Kitasatosporales</taxon>
        <taxon>Streptomycetaceae</taxon>
        <taxon>Streptomyces</taxon>
    </lineage>
</organism>
<evidence type="ECO:0000313" key="3">
    <source>
        <dbReference type="Proteomes" id="UP000807371"/>
    </source>
</evidence>
<feature type="region of interest" description="Disordered" evidence="1">
    <location>
        <begin position="218"/>
        <end position="250"/>
    </location>
</feature>
<gene>
    <name evidence="2" type="ORF">IHE55_08310</name>
</gene>
<evidence type="ECO:0008006" key="4">
    <source>
        <dbReference type="Google" id="ProtNLM"/>
    </source>
</evidence>
<evidence type="ECO:0000313" key="2">
    <source>
        <dbReference type="EMBL" id="MBH5334798.1"/>
    </source>
</evidence>
<evidence type="ECO:0000256" key="1">
    <source>
        <dbReference type="SAM" id="MobiDB-lite"/>
    </source>
</evidence>
<reference evidence="2 3" key="1">
    <citation type="submission" date="2020-09" db="EMBL/GenBank/DDBJ databases">
        <title>Biosynthesis of the nuclear factor of activated T cells inhibitor NFAT-133 and its congeners in Streptomyces pactum.</title>
        <authorList>
            <person name="Zhou W."/>
            <person name="Posri P."/>
            <person name="Abugrain M.E."/>
            <person name="Weisberg A.J."/>
            <person name="Chang J.H."/>
            <person name="Mahmud T."/>
        </authorList>
    </citation>
    <scope>NUCLEOTIDE SEQUENCE [LARGE SCALE GENOMIC DNA]</scope>
    <source>
        <strain evidence="2 3">ATCC 27456</strain>
    </source>
</reference>
<feature type="compositionally biased region" description="Acidic residues" evidence="1">
    <location>
        <begin position="223"/>
        <end position="239"/>
    </location>
</feature>
<keyword evidence="3" id="KW-1185">Reference proteome</keyword>
<accession>A0ABS0NHW9</accession>
<protein>
    <recommendedName>
        <fullName evidence="4">Calcium-binding protein</fullName>
    </recommendedName>
</protein>
<dbReference type="Proteomes" id="UP000807371">
    <property type="component" value="Unassembled WGS sequence"/>
</dbReference>